<name>A0A9X1IM50_9GAMM</name>
<evidence type="ECO:0000313" key="2">
    <source>
        <dbReference type="Proteomes" id="UP001139095"/>
    </source>
</evidence>
<dbReference type="Proteomes" id="UP001139095">
    <property type="component" value="Unassembled WGS sequence"/>
</dbReference>
<reference evidence="1" key="1">
    <citation type="submission" date="2021-10" db="EMBL/GenBank/DDBJ databases">
        <title>Marinomonas pontica sp. nov., isolated from the Black Sea.</title>
        <authorList>
            <person name="Zhao L.-H."/>
            <person name="Xue J.-H."/>
        </authorList>
    </citation>
    <scope>NUCLEOTIDE SEQUENCE</scope>
    <source>
        <strain evidence="1">E8</strain>
    </source>
</reference>
<protein>
    <submittedName>
        <fullName evidence="1">Uncharacterized protein</fullName>
    </submittedName>
</protein>
<dbReference type="EMBL" id="JAJATW010000006">
    <property type="protein sequence ID" value="MCB5161344.1"/>
    <property type="molecule type" value="Genomic_DNA"/>
</dbReference>
<proteinExistence type="predicted"/>
<gene>
    <name evidence="1" type="ORF">LG368_05440</name>
</gene>
<dbReference type="RefSeq" id="WP_226753724.1">
    <property type="nucleotide sequence ID" value="NZ_JAJATW010000006.1"/>
</dbReference>
<accession>A0A9X1IM50</accession>
<comment type="caution">
    <text evidence="1">The sequence shown here is derived from an EMBL/GenBank/DDBJ whole genome shotgun (WGS) entry which is preliminary data.</text>
</comment>
<evidence type="ECO:0000313" key="1">
    <source>
        <dbReference type="EMBL" id="MCB5161344.1"/>
    </source>
</evidence>
<organism evidence="1 2">
    <name type="scientific">Marinomonas algarum</name>
    <dbReference type="NCBI Taxonomy" id="2883105"/>
    <lineage>
        <taxon>Bacteria</taxon>
        <taxon>Pseudomonadati</taxon>
        <taxon>Pseudomonadota</taxon>
        <taxon>Gammaproteobacteria</taxon>
        <taxon>Oceanospirillales</taxon>
        <taxon>Oceanospirillaceae</taxon>
        <taxon>Marinomonas</taxon>
    </lineage>
</organism>
<dbReference type="AlphaFoldDB" id="A0A9X1IM50"/>
<sequence>MRLSASLKGSLLLEVLVVCLLIALFLPFLVSALANVQNRHLLAQQYQNQFALQSAIETHFQAQWTRLLPAGCSLDERASITIQSGSIPPDRLASRRVFSESDWLYGESYGLCQGSFTVTENPQQEIALACHWKEGETARFITCRDHYLGQIIDINSRGNVSDIMFESDDVIGQSGILASQDGFYWYLSPGKDGSRAFWRTPAIKGNSRELFKNIERLAIFPLLDLDGDGAVDALATEYGEFSLEQVRALWVEYQYRLSDCRESLSDQAAQEYVSMRGDQWIYRSPCQHVGNQIINLQP</sequence>
<keyword evidence="2" id="KW-1185">Reference proteome</keyword>